<dbReference type="EMBL" id="QEFC01002432">
    <property type="protein sequence ID" value="KAE9452263.1"/>
    <property type="molecule type" value="Genomic_DNA"/>
</dbReference>
<dbReference type="AlphaFoldDB" id="A0A6A4KXP1"/>
<dbReference type="InterPro" id="IPR011990">
    <property type="entry name" value="TPR-like_helical_dom_sf"/>
</dbReference>
<evidence type="ECO:0008006" key="6">
    <source>
        <dbReference type="Google" id="ProtNLM"/>
    </source>
</evidence>
<evidence type="ECO:0000256" key="3">
    <source>
        <dbReference type="PROSITE-ProRule" id="PRU00708"/>
    </source>
</evidence>
<gene>
    <name evidence="4" type="ORF">C3L33_15834</name>
</gene>
<dbReference type="PROSITE" id="PS51375">
    <property type="entry name" value="PPR"/>
    <property type="match status" value="2"/>
</dbReference>
<protein>
    <recommendedName>
        <fullName evidence="6">Pentacotripeptide-repeat region of PRORP domain-containing protein</fullName>
    </recommendedName>
</protein>
<dbReference type="Pfam" id="PF12854">
    <property type="entry name" value="PPR_1"/>
    <property type="match status" value="1"/>
</dbReference>
<comment type="caution">
    <text evidence="4">The sequence shown here is derived from an EMBL/GenBank/DDBJ whole genome shotgun (WGS) entry which is preliminary data.</text>
</comment>
<keyword evidence="5" id="KW-1185">Reference proteome</keyword>
<evidence type="ECO:0000256" key="1">
    <source>
        <dbReference type="ARBA" id="ARBA00007626"/>
    </source>
</evidence>
<dbReference type="Gene3D" id="1.25.40.10">
    <property type="entry name" value="Tetratricopeptide repeat domain"/>
    <property type="match status" value="2"/>
</dbReference>
<evidence type="ECO:0000313" key="5">
    <source>
        <dbReference type="Proteomes" id="UP000428333"/>
    </source>
</evidence>
<accession>A0A6A4KXP1</accession>
<feature type="repeat" description="PPR" evidence="3">
    <location>
        <begin position="119"/>
        <end position="153"/>
    </location>
</feature>
<reference evidence="4 5" key="1">
    <citation type="journal article" date="2019" name="Genome Biol. Evol.">
        <title>The Rhododendron genome and chromosomal organization provide insight into shared whole-genome duplications across the heath family (Ericaceae).</title>
        <authorList>
            <person name="Soza V.L."/>
            <person name="Lindsley D."/>
            <person name="Waalkes A."/>
            <person name="Ramage E."/>
            <person name="Patwardhan R.P."/>
            <person name="Burton J.N."/>
            <person name="Adey A."/>
            <person name="Kumar A."/>
            <person name="Qiu R."/>
            <person name="Shendure J."/>
            <person name="Hall B."/>
        </authorList>
    </citation>
    <scope>NUCLEOTIDE SEQUENCE [LARGE SCALE GENOMIC DNA]</scope>
    <source>
        <strain evidence="4">RSF 1966-606</strain>
    </source>
</reference>
<dbReference type="NCBIfam" id="TIGR00756">
    <property type="entry name" value="PPR"/>
    <property type="match status" value="2"/>
</dbReference>
<comment type="similarity">
    <text evidence="1">Belongs to the PPR family. P subfamily.</text>
</comment>
<dbReference type="Pfam" id="PF13041">
    <property type="entry name" value="PPR_2"/>
    <property type="match status" value="1"/>
</dbReference>
<dbReference type="PANTHER" id="PTHR47941">
    <property type="entry name" value="PENTATRICOPEPTIDE REPEAT-CONTAINING PROTEIN 3, MITOCHONDRIAL"/>
    <property type="match status" value="1"/>
</dbReference>
<evidence type="ECO:0000256" key="2">
    <source>
        <dbReference type="ARBA" id="ARBA00022737"/>
    </source>
</evidence>
<dbReference type="InterPro" id="IPR002885">
    <property type="entry name" value="PPR_rpt"/>
</dbReference>
<organism evidence="4 5">
    <name type="scientific">Rhododendron williamsianum</name>
    <dbReference type="NCBI Taxonomy" id="262921"/>
    <lineage>
        <taxon>Eukaryota</taxon>
        <taxon>Viridiplantae</taxon>
        <taxon>Streptophyta</taxon>
        <taxon>Embryophyta</taxon>
        <taxon>Tracheophyta</taxon>
        <taxon>Spermatophyta</taxon>
        <taxon>Magnoliopsida</taxon>
        <taxon>eudicotyledons</taxon>
        <taxon>Gunneridae</taxon>
        <taxon>Pentapetalae</taxon>
        <taxon>asterids</taxon>
        <taxon>Ericales</taxon>
        <taxon>Ericaceae</taxon>
        <taxon>Ericoideae</taxon>
        <taxon>Rhodoreae</taxon>
        <taxon>Rhododendron</taxon>
    </lineage>
</organism>
<feature type="repeat" description="PPR" evidence="3">
    <location>
        <begin position="17"/>
        <end position="51"/>
    </location>
</feature>
<dbReference type="OrthoDB" id="185373at2759"/>
<proteinExistence type="inferred from homology"/>
<dbReference type="Proteomes" id="UP000428333">
    <property type="component" value="Linkage Group LG09"/>
</dbReference>
<feature type="non-terminal residue" evidence="4">
    <location>
        <position position="1"/>
    </location>
</feature>
<evidence type="ECO:0000313" key="4">
    <source>
        <dbReference type="EMBL" id="KAE9452263.1"/>
    </source>
</evidence>
<dbReference type="Pfam" id="PF13812">
    <property type="entry name" value="PPR_3"/>
    <property type="match status" value="1"/>
</dbReference>
<keyword evidence="2" id="KW-0677">Repeat</keyword>
<name>A0A6A4KXP1_9ERIC</name>
<sequence length="187" mass="20994">MSTKLLLDIISKGCTMDTVMYNICFNIICHENKSSDSLSLMMNMIETGFKPNNVTYNTILKGLCKEIIEEALELFDCFELLPDLITYNILIRASIREGNDQLLSQLLRDMYIQQGLKPDAVTFGSLIYRLCKEGNITVARKLWEQMTGNGITPNIAIYNTITEAGNVPYRQVSGHYHVIEGDGNGGL</sequence>